<dbReference type="SUPFAM" id="SSF47413">
    <property type="entry name" value="lambda repressor-like DNA-binding domains"/>
    <property type="match status" value="1"/>
</dbReference>
<evidence type="ECO:0000259" key="4">
    <source>
        <dbReference type="PROSITE" id="PS50932"/>
    </source>
</evidence>
<dbReference type="Pfam" id="PF00356">
    <property type="entry name" value="LacI"/>
    <property type="match status" value="1"/>
</dbReference>
<evidence type="ECO:0000256" key="3">
    <source>
        <dbReference type="ARBA" id="ARBA00023163"/>
    </source>
</evidence>
<dbReference type="PANTHER" id="PTHR30146">
    <property type="entry name" value="LACI-RELATED TRANSCRIPTIONAL REPRESSOR"/>
    <property type="match status" value="1"/>
</dbReference>
<keyword evidence="3" id="KW-0804">Transcription</keyword>
<dbReference type="CDD" id="cd01392">
    <property type="entry name" value="HTH_LacI"/>
    <property type="match status" value="1"/>
</dbReference>
<dbReference type="InterPro" id="IPR001761">
    <property type="entry name" value="Peripla_BP/Lac1_sug-bd_dom"/>
</dbReference>
<dbReference type="Gene3D" id="3.40.50.2300">
    <property type="match status" value="2"/>
</dbReference>
<dbReference type="RefSeq" id="WP_354193587.1">
    <property type="nucleotide sequence ID" value="NZ_JBEPML010000004.1"/>
</dbReference>
<organism evidence="5 6">
    <name type="scientific">Aquamicrobium terrae</name>
    <dbReference type="NCBI Taxonomy" id="1324945"/>
    <lineage>
        <taxon>Bacteria</taxon>
        <taxon>Pseudomonadati</taxon>
        <taxon>Pseudomonadota</taxon>
        <taxon>Alphaproteobacteria</taxon>
        <taxon>Hyphomicrobiales</taxon>
        <taxon>Phyllobacteriaceae</taxon>
        <taxon>Aquamicrobium</taxon>
    </lineage>
</organism>
<dbReference type="PROSITE" id="PS00356">
    <property type="entry name" value="HTH_LACI_1"/>
    <property type="match status" value="1"/>
</dbReference>
<dbReference type="CDD" id="cd06289">
    <property type="entry name" value="PBP1_MalI-like"/>
    <property type="match status" value="1"/>
</dbReference>
<dbReference type="InterPro" id="IPR000843">
    <property type="entry name" value="HTH_LacI"/>
</dbReference>
<evidence type="ECO:0000313" key="6">
    <source>
        <dbReference type="Proteomes" id="UP001549076"/>
    </source>
</evidence>
<evidence type="ECO:0000313" key="5">
    <source>
        <dbReference type="EMBL" id="MET3791248.1"/>
    </source>
</evidence>
<evidence type="ECO:0000256" key="1">
    <source>
        <dbReference type="ARBA" id="ARBA00023015"/>
    </source>
</evidence>
<keyword evidence="2" id="KW-0238">DNA-binding</keyword>
<keyword evidence="1" id="KW-0805">Transcription regulation</keyword>
<reference evidence="5 6" key="1">
    <citation type="submission" date="2024-06" db="EMBL/GenBank/DDBJ databases">
        <title>Genomic Encyclopedia of Type Strains, Phase IV (KMG-IV): sequencing the most valuable type-strain genomes for metagenomic binning, comparative biology and taxonomic classification.</title>
        <authorList>
            <person name="Goeker M."/>
        </authorList>
    </citation>
    <scope>NUCLEOTIDE SEQUENCE [LARGE SCALE GENOMIC DNA]</scope>
    <source>
        <strain evidence="5 6">DSM 27865</strain>
    </source>
</reference>
<feature type="domain" description="HTH lacI-type" evidence="4">
    <location>
        <begin position="13"/>
        <end position="67"/>
    </location>
</feature>
<sequence length="383" mass="41990">MSISEGARPTGRITLSDIAQAAGVSRATVSLVLRNSPTIPERTRQHVLQHAEALGYVYNRGAASLRTDSTHIVGLVVHDITNPYFAEIVAAIQRELINHRLVAFLGDTRDSPELQRNFVDTVREYNVDGIIMSPAQGTDPELIARLQQWRLPCVLFSRNLAGIEVDYVGGDNFAGMLHHTRYLLSLGHRRIALVGANKMISTGRERLEGYLAGLREAGITPDPQLIIPCPPTRVDAHNSLIRLLQLADPPTAAACFNDVTAFGAMLAVQNLGLKIGQDVSITGYDDVAEAGLWRPALTTQRISCEDIGREAVRLLLRRIADRNAPAERVMVPLDFKVRQTALTPPSPARITAIREAALAWEQTGEQARSEDAVLDAAQDLRRQ</sequence>
<dbReference type="SMART" id="SM00354">
    <property type="entry name" value="HTH_LACI"/>
    <property type="match status" value="1"/>
</dbReference>
<accession>A0ABV2MWR3</accession>
<dbReference type="Pfam" id="PF00532">
    <property type="entry name" value="Peripla_BP_1"/>
    <property type="match status" value="1"/>
</dbReference>
<gene>
    <name evidence="5" type="ORF">ABID37_001456</name>
</gene>
<protein>
    <submittedName>
        <fullName evidence="5">LacI family transcriptional regulator</fullName>
    </submittedName>
</protein>
<dbReference type="Gene3D" id="1.10.260.40">
    <property type="entry name" value="lambda repressor-like DNA-binding domains"/>
    <property type="match status" value="1"/>
</dbReference>
<dbReference type="EMBL" id="JBEPML010000004">
    <property type="protein sequence ID" value="MET3791248.1"/>
    <property type="molecule type" value="Genomic_DNA"/>
</dbReference>
<proteinExistence type="predicted"/>
<dbReference type="SUPFAM" id="SSF53822">
    <property type="entry name" value="Periplasmic binding protein-like I"/>
    <property type="match status" value="1"/>
</dbReference>
<dbReference type="PROSITE" id="PS50932">
    <property type="entry name" value="HTH_LACI_2"/>
    <property type="match status" value="1"/>
</dbReference>
<name>A0ABV2MWR3_9HYPH</name>
<keyword evidence="6" id="KW-1185">Reference proteome</keyword>
<dbReference type="InterPro" id="IPR010982">
    <property type="entry name" value="Lambda_DNA-bd_dom_sf"/>
</dbReference>
<evidence type="ECO:0000256" key="2">
    <source>
        <dbReference type="ARBA" id="ARBA00023125"/>
    </source>
</evidence>
<dbReference type="Proteomes" id="UP001549076">
    <property type="component" value="Unassembled WGS sequence"/>
</dbReference>
<comment type="caution">
    <text evidence="5">The sequence shown here is derived from an EMBL/GenBank/DDBJ whole genome shotgun (WGS) entry which is preliminary data.</text>
</comment>
<dbReference type="InterPro" id="IPR028082">
    <property type="entry name" value="Peripla_BP_I"/>
</dbReference>
<dbReference type="PANTHER" id="PTHR30146:SF109">
    <property type="entry name" value="HTH-TYPE TRANSCRIPTIONAL REGULATOR GALS"/>
    <property type="match status" value="1"/>
</dbReference>